<dbReference type="GO" id="GO:0009086">
    <property type="term" value="P:methionine biosynthetic process"/>
    <property type="evidence" value="ECO:0007669"/>
    <property type="project" value="UniProtKB-KW"/>
</dbReference>
<dbReference type="FunFam" id="3.30.360.10:FF:000005">
    <property type="entry name" value="Homoserine dehydrogenase"/>
    <property type="match status" value="1"/>
</dbReference>
<evidence type="ECO:0000256" key="12">
    <source>
        <dbReference type="ARBA" id="ARBA00023167"/>
    </source>
</evidence>
<evidence type="ECO:0000256" key="16">
    <source>
        <dbReference type="RuleBase" id="RU000579"/>
    </source>
</evidence>
<dbReference type="Pfam" id="PF00742">
    <property type="entry name" value="Homoserine_dh"/>
    <property type="match status" value="1"/>
</dbReference>
<evidence type="ECO:0000256" key="8">
    <source>
        <dbReference type="ARBA" id="ARBA00022697"/>
    </source>
</evidence>
<dbReference type="SUPFAM" id="SSF51735">
    <property type="entry name" value="NAD(P)-binding Rossmann-fold domains"/>
    <property type="match status" value="1"/>
</dbReference>
<accession>A0A1Z5IRP6</accession>
<dbReference type="SUPFAM" id="SSF55347">
    <property type="entry name" value="Glyceraldehyde-3-phosphate dehydrogenase-like, C-terminal domain"/>
    <property type="match status" value="1"/>
</dbReference>
<dbReference type="UniPathway" id="UPA00051">
    <property type="reaction ID" value="UER00465"/>
</dbReference>
<dbReference type="Gene3D" id="3.40.50.720">
    <property type="entry name" value="NAD(P)-binding Rossmann-like Domain"/>
    <property type="match status" value="1"/>
</dbReference>
<dbReference type="PIRSF" id="PIRSF000098">
    <property type="entry name" value="Homoser_dehydrog"/>
    <property type="match status" value="1"/>
</dbReference>
<keyword evidence="11" id="KW-0915">Sodium</keyword>
<dbReference type="NCBIfam" id="NF004976">
    <property type="entry name" value="PRK06349.1"/>
    <property type="match status" value="1"/>
</dbReference>
<evidence type="ECO:0000256" key="9">
    <source>
        <dbReference type="ARBA" id="ARBA00022857"/>
    </source>
</evidence>
<dbReference type="GO" id="GO:0009088">
    <property type="term" value="P:threonine biosynthetic process"/>
    <property type="evidence" value="ECO:0007669"/>
    <property type="project" value="UniProtKB-UniPathway"/>
</dbReference>
<protein>
    <recommendedName>
        <fullName evidence="6 16">Homoserine dehydrogenase</fullName>
        <ecNumber evidence="5 16">1.1.1.3</ecNumber>
    </recommendedName>
</protein>
<evidence type="ECO:0000256" key="3">
    <source>
        <dbReference type="ARBA" id="ARBA00005062"/>
    </source>
</evidence>
<dbReference type="PROSITE" id="PS01042">
    <property type="entry name" value="HOMOSER_DHGENASE"/>
    <property type="match status" value="1"/>
</dbReference>
<dbReference type="GO" id="GO:0050661">
    <property type="term" value="F:NADP binding"/>
    <property type="evidence" value="ECO:0007669"/>
    <property type="project" value="InterPro"/>
</dbReference>
<evidence type="ECO:0000313" key="20">
    <source>
        <dbReference type="Proteomes" id="UP000198430"/>
    </source>
</evidence>
<dbReference type="InterPro" id="IPR002912">
    <property type="entry name" value="ACT_dom"/>
</dbReference>
<comment type="pathway">
    <text evidence="3 16">Amino-acid biosynthesis; L-methionine biosynthesis via de novo pathway; L-homoserine from L-aspartate: step 3/3.</text>
</comment>
<dbReference type="SUPFAM" id="SSF55021">
    <property type="entry name" value="ACT-like"/>
    <property type="match status" value="1"/>
</dbReference>
<keyword evidence="10 16" id="KW-0560">Oxidoreductase</keyword>
<organism evidence="19 20">
    <name type="scientific">Secundilactobacillus pentosiphilus</name>
    <dbReference type="NCBI Taxonomy" id="1714682"/>
    <lineage>
        <taxon>Bacteria</taxon>
        <taxon>Bacillati</taxon>
        <taxon>Bacillota</taxon>
        <taxon>Bacilli</taxon>
        <taxon>Lactobacillales</taxon>
        <taxon>Lactobacillaceae</taxon>
        <taxon>Secundilactobacillus</taxon>
    </lineage>
</organism>
<evidence type="ECO:0000256" key="17">
    <source>
        <dbReference type="RuleBase" id="RU004171"/>
    </source>
</evidence>
<dbReference type="InterPro" id="IPR036291">
    <property type="entry name" value="NAD(P)-bd_dom_sf"/>
</dbReference>
<dbReference type="PANTHER" id="PTHR43331">
    <property type="entry name" value="HOMOSERINE DEHYDROGENASE"/>
    <property type="match status" value="1"/>
</dbReference>
<dbReference type="InterPro" id="IPR001342">
    <property type="entry name" value="HDH_cat"/>
</dbReference>
<dbReference type="AlphaFoldDB" id="A0A1Z5IRP6"/>
<dbReference type="Pfam" id="PF03447">
    <property type="entry name" value="NAD_binding_3"/>
    <property type="match status" value="1"/>
</dbReference>
<dbReference type="InterPro" id="IPR045865">
    <property type="entry name" value="ACT-like_dom_sf"/>
</dbReference>
<evidence type="ECO:0000256" key="1">
    <source>
        <dbReference type="ARBA" id="ARBA00001920"/>
    </source>
</evidence>
<proteinExistence type="inferred from homology"/>
<dbReference type="GO" id="GO:0004412">
    <property type="term" value="F:homoserine dehydrogenase activity"/>
    <property type="evidence" value="ECO:0007669"/>
    <property type="project" value="UniProtKB-EC"/>
</dbReference>
<evidence type="ECO:0000256" key="13">
    <source>
        <dbReference type="ARBA" id="ARBA00048841"/>
    </source>
</evidence>
<dbReference type="RefSeq" id="WP_089089395.1">
    <property type="nucleotide sequence ID" value="NZ_BCMH01000019.1"/>
</dbReference>
<evidence type="ECO:0000256" key="2">
    <source>
        <dbReference type="ARBA" id="ARBA00005056"/>
    </source>
</evidence>
<feature type="binding site" evidence="15">
    <location>
        <position position="190"/>
    </location>
    <ligand>
        <name>L-homoserine</name>
        <dbReference type="ChEBI" id="CHEBI:57476"/>
    </ligand>
</feature>
<keyword evidence="8 16" id="KW-0791">Threonine biosynthesis</keyword>
<feature type="binding site" evidence="15">
    <location>
        <position position="105"/>
    </location>
    <ligand>
        <name>NADPH</name>
        <dbReference type="ChEBI" id="CHEBI:57783"/>
    </ligand>
</feature>
<evidence type="ECO:0000256" key="7">
    <source>
        <dbReference type="ARBA" id="ARBA00022605"/>
    </source>
</evidence>
<keyword evidence="20" id="KW-1185">Reference proteome</keyword>
<keyword evidence="12 16" id="KW-0486">Methionine biosynthesis</keyword>
<evidence type="ECO:0000313" key="19">
    <source>
        <dbReference type="EMBL" id="GAX04444.1"/>
    </source>
</evidence>
<evidence type="ECO:0000256" key="15">
    <source>
        <dbReference type="PIRSR" id="PIRSR000098-2"/>
    </source>
</evidence>
<reference evidence="19 20" key="1">
    <citation type="submission" date="2015-11" db="EMBL/GenBank/DDBJ databases">
        <title>Draft genome sequences of new species of the genus Lactobacillus isolated from orchardgrass silage.</title>
        <authorList>
            <person name="Tohno M."/>
            <person name="Tanizawa Y."/>
            <person name="Arita M."/>
        </authorList>
    </citation>
    <scope>NUCLEOTIDE SEQUENCE [LARGE SCALE GENOMIC DNA]</scope>
    <source>
        <strain evidence="19 20">IWT140</strain>
    </source>
</reference>
<evidence type="ECO:0000256" key="11">
    <source>
        <dbReference type="ARBA" id="ARBA00023053"/>
    </source>
</evidence>
<keyword evidence="9 15" id="KW-0521">NADP</keyword>
<dbReference type="EC" id="1.1.1.3" evidence="5 16"/>
<evidence type="ECO:0000256" key="10">
    <source>
        <dbReference type="ARBA" id="ARBA00023002"/>
    </source>
</evidence>
<comment type="pathway">
    <text evidence="2 16">Amino-acid biosynthesis; L-threonine biosynthesis; L-threonine from L-aspartate: step 3/5.</text>
</comment>
<dbReference type="InterPro" id="IPR005106">
    <property type="entry name" value="Asp/hSer_DH_NAD-bd"/>
</dbReference>
<evidence type="ECO:0000256" key="5">
    <source>
        <dbReference type="ARBA" id="ARBA00013213"/>
    </source>
</evidence>
<dbReference type="InterPro" id="IPR019811">
    <property type="entry name" value="HDH_CS"/>
</dbReference>
<comment type="caution">
    <text evidence="19">The sequence shown here is derived from an EMBL/GenBank/DDBJ whole genome shotgun (WGS) entry which is preliminary data.</text>
</comment>
<evidence type="ECO:0000256" key="14">
    <source>
        <dbReference type="PIRSR" id="PIRSR000098-1"/>
    </source>
</evidence>
<sequence>MNEIKIGLIGLGTVGSSVLKMIIENSDKVQTITGRRLSVKTIVVRNVAKHRRQVPKDVTLTTDLNAIINDPEIKIAVEVMGGIHPAKEFVTALLNAKKHVVTANKDLIASAGEELAATAKQNHCDLMYEASVAGGIPILRTIVNSFAADYITEVKGIVNGTCNFILTQMQQQHWSYDQALMKAQELGFAESDPTNDVEGIDSAYKMVILSQFSYGAHIKLSNMSVEGISTIQQDDIQRAAEFGYTIKLLGISRRIDNGVFAEVGPVLVPQDHPLATIHNENNAVMVTGEAVGETLFYGPGAGGLPTANSVLSDIVSVTKNIVLGTTGHFFNNYQSSPSEIGNIDPKDVKYAYYLSLKMLDAPGQMLKFTQIVTQSGASFSQIVQTKTDHQTARVTVITHKISKSQLSDIKRALRKVNTIALLAAYKVLQQ</sequence>
<dbReference type="PANTHER" id="PTHR43331:SF1">
    <property type="entry name" value="HOMOSERINE DEHYDROGENASE"/>
    <property type="match status" value="1"/>
</dbReference>
<dbReference type="Gene3D" id="3.30.70.260">
    <property type="match status" value="1"/>
</dbReference>
<comment type="cofactor">
    <cofactor evidence="1">
        <name>a metal cation</name>
        <dbReference type="ChEBI" id="CHEBI:25213"/>
    </cofactor>
</comment>
<dbReference type="InterPro" id="IPR016204">
    <property type="entry name" value="HDH"/>
</dbReference>
<name>A0A1Z5IRP6_9LACO</name>
<feature type="binding site" evidence="15">
    <location>
        <begin position="9"/>
        <end position="16"/>
    </location>
    <ligand>
        <name>NADP(+)</name>
        <dbReference type="ChEBI" id="CHEBI:58349"/>
    </ligand>
</feature>
<evidence type="ECO:0000259" key="18">
    <source>
        <dbReference type="PROSITE" id="PS51671"/>
    </source>
</evidence>
<feature type="active site" description="Proton donor" evidence="14">
    <location>
        <position position="205"/>
    </location>
</feature>
<gene>
    <name evidence="19" type="primary">thrA</name>
    <name evidence="19" type="ORF">IWT140_02082</name>
</gene>
<comment type="similarity">
    <text evidence="4 17">Belongs to the homoserine dehydrogenase family.</text>
</comment>
<feature type="domain" description="ACT" evidence="18">
    <location>
        <begin position="353"/>
        <end position="430"/>
    </location>
</feature>
<dbReference type="Gene3D" id="3.30.360.10">
    <property type="entry name" value="Dihydrodipicolinate Reductase, domain 2"/>
    <property type="match status" value="1"/>
</dbReference>
<evidence type="ECO:0000256" key="4">
    <source>
        <dbReference type="ARBA" id="ARBA00006753"/>
    </source>
</evidence>
<keyword evidence="7 16" id="KW-0028">Amino-acid biosynthesis</keyword>
<dbReference type="Proteomes" id="UP000198430">
    <property type="component" value="Unassembled WGS sequence"/>
</dbReference>
<dbReference type="PROSITE" id="PS51671">
    <property type="entry name" value="ACT"/>
    <property type="match status" value="1"/>
</dbReference>
<dbReference type="UniPathway" id="UPA00050">
    <property type="reaction ID" value="UER00063"/>
</dbReference>
<evidence type="ECO:0000256" key="6">
    <source>
        <dbReference type="ARBA" id="ARBA00013376"/>
    </source>
</evidence>
<dbReference type="EMBL" id="BCMH01000019">
    <property type="protein sequence ID" value="GAX04444.1"/>
    <property type="molecule type" value="Genomic_DNA"/>
</dbReference>
<comment type="catalytic activity">
    <reaction evidence="13">
        <text>L-homoserine + NADP(+) = L-aspartate 4-semialdehyde + NADPH + H(+)</text>
        <dbReference type="Rhea" id="RHEA:15761"/>
        <dbReference type="ChEBI" id="CHEBI:15378"/>
        <dbReference type="ChEBI" id="CHEBI:57476"/>
        <dbReference type="ChEBI" id="CHEBI:57783"/>
        <dbReference type="ChEBI" id="CHEBI:58349"/>
        <dbReference type="ChEBI" id="CHEBI:537519"/>
        <dbReference type="EC" id="1.1.1.3"/>
    </reaction>
    <physiologicalReaction direction="right-to-left" evidence="13">
        <dbReference type="Rhea" id="RHEA:15763"/>
    </physiologicalReaction>
</comment>